<feature type="domain" description="Ig-like" evidence="4">
    <location>
        <begin position="1"/>
        <end position="89"/>
    </location>
</feature>
<sequence length="147" mass="15984">RVHLQQLWPGGSLICKASGFTFSSYAMYWVRQAPGKGLEWVAGIDDDGSYTYYAPAVQGRATITRDNGQSTVRLQLNSLKDEDSATYYCAKNAYSGGGGRGSVAYGIDVAAGYRPYDADGHGHGYGYGHSHQHGHGHGYADRYRCAY</sequence>
<dbReference type="Pfam" id="PF07686">
    <property type="entry name" value="V-set"/>
    <property type="match status" value="1"/>
</dbReference>
<dbReference type="GO" id="GO:0005576">
    <property type="term" value="C:extracellular region"/>
    <property type="evidence" value="ECO:0007669"/>
    <property type="project" value="UniProtKB-ARBA"/>
</dbReference>
<dbReference type="SUPFAM" id="SSF48726">
    <property type="entry name" value="Immunoglobulin"/>
    <property type="match status" value="1"/>
</dbReference>
<dbReference type="InterPro" id="IPR036179">
    <property type="entry name" value="Ig-like_dom_sf"/>
</dbReference>
<dbReference type="FunFam" id="2.60.40.10:FF:002198">
    <property type="entry name" value="Immunoglobulin heavy variable 5-2"/>
    <property type="match status" value="1"/>
</dbReference>
<evidence type="ECO:0000256" key="3">
    <source>
        <dbReference type="ARBA" id="ARBA00043265"/>
    </source>
</evidence>
<evidence type="ECO:0000256" key="2">
    <source>
        <dbReference type="ARBA" id="ARBA00023130"/>
    </source>
</evidence>
<keyword evidence="1" id="KW-0391">Immunity</keyword>
<keyword evidence="2" id="KW-1064">Adaptive immunity</keyword>
<organism evidence="5 6">
    <name type="scientific">Coturnix japonica</name>
    <name type="common">Japanese quail</name>
    <name type="synonym">Coturnix coturnix japonica</name>
    <dbReference type="NCBI Taxonomy" id="93934"/>
    <lineage>
        <taxon>Eukaryota</taxon>
        <taxon>Metazoa</taxon>
        <taxon>Chordata</taxon>
        <taxon>Craniata</taxon>
        <taxon>Vertebrata</taxon>
        <taxon>Euteleostomi</taxon>
        <taxon>Archelosauria</taxon>
        <taxon>Archosauria</taxon>
        <taxon>Dinosauria</taxon>
        <taxon>Saurischia</taxon>
        <taxon>Theropoda</taxon>
        <taxon>Coelurosauria</taxon>
        <taxon>Aves</taxon>
        <taxon>Neognathae</taxon>
        <taxon>Galloanserae</taxon>
        <taxon>Galliformes</taxon>
        <taxon>Phasianidae</taxon>
        <taxon>Perdicinae</taxon>
        <taxon>Coturnix</taxon>
    </lineage>
</organism>
<dbReference type="GO" id="GO:0019814">
    <property type="term" value="C:immunoglobulin complex"/>
    <property type="evidence" value="ECO:0007669"/>
    <property type="project" value="UniProtKB-KW"/>
</dbReference>
<dbReference type="PROSITE" id="PS50835">
    <property type="entry name" value="IG_LIKE"/>
    <property type="match status" value="1"/>
</dbReference>
<accession>A0A8C2SSL5</accession>
<dbReference type="PANTHER" id="PTHR23266">
    <property type="entry name" value="IMMUNOGLOBULIN HEAVY CHAIN"/>
    <property type="match status" value="1"/>
</dbReference>
<keyword evidence="3" id="KW-1280">Immunoglobulin</keyword>
<keyword evidence="6" id="KW-1185">Reference proteome</keyword>
<name>A0A8C2SSL5_COTJA</name>
<evidence type="ECO:0000313" key="5">
    <source>
        <dbReference type="Ensembl" id="ENSCJPP00005002040.1"/>
    </source>
</evidence>
<dbReference type="GO" id="GO:0002250">
    <property type="term" value="P:adaptive immune response"/>
    <property type="evidence" value="ECO:0007669"/>
    <property type="project" value="UniProtKB-KW"/>
</dbReference>
<dbReference type="InterPro" id="IPR050199">
    <property type="entry name" value="IgHV"/>
</dbReference>
<protein>
    <recommendedName>
        <fullName evidence="4">Ig-like domain-containing protein</fullName>
    </recommendedName>
</protein>
<evidence type="ECO:0000256" key="1">
    <source>
        <dbReference type="ARBA" id="ARBA00022859"/>
    </source>
</evidence>
<dbReference type="AlphaFoldDB" id="A0A8C2SSL5"/>
<dbReference type="InterPro" id="IPR013783">
    <property type="entry name" value="Ig-like_fold"/>
</dbReference>
<dbReference type="Gene3D" id="2.60.40.10">
    <property type="entry name" value="Immunoglobulins"/>
    <property type="match status" value="1"/>
</dbReference>
<evidence type="ECO:0000259" key="4">
    <source>
        <dbReference type="PROSITE" id="PS50835"/>
    </source>
</evidence>
<reference evidence="5" key="1">
    <citation type="submission" date="2025-08" db="UniProtKB">
        <authorList>
            <consortium name="Ensembl"/>
        </authorList>
    </citation>
    <scope>IDENTIFICATION</scope>
</reference>
<dbReference type="SMART" id="SM00406">
    <property type="entry name" value="IGv"/>
    <property type="match status" value="1"/>
</dbReference>
<reference evidence="5" key="2">
    <citation type="submission" date="2025-09" db="UniProtKB">
        <authorList>
            <consortium name="Ensembl"/>
        </authorList>
    </citation>
    <scope>IDENTIFICATION</scope>
</reference>
<dbReference type="InterPro" id="IPR007110">
    <property type="entry name" value="Ig-like_dom"/>
</dbReference>
<dbReference type="GeneTree" id="ENSGT01050000244936"/>
<dbReference type="InterPro" id="IPR013106">
    <property type="entry name" value="Ig_V-set"/>
</dbReference>
<dbReference type="Proteomes" id="UP000694412">
    <property type="component" value="Unassembled WGS sequence"/>
</dbReference>
<proteinExistence type="predicted"/>
<dbReference type="Ensembl" id="ENSCJPT00005003665.1">
    <property type="protein sequence ID" value="ENSCJPP00005002040.1"/>
    <property type="gene ID" value="ENSCJPG00005002205.1"/>
</dbReference>
<evidence type="ECO:0000313" key="6">
    <source>
        <dbReference type="Proteomes" id="UP000694412"/>
    </source>
</evidence>